<reference evidence="2" key="1">
    <citation type="submission" date="2021-02" db="EMBL/GenBank/DDBJ databases">
        <authorList>
            <person name="Palmer J.M."/>
        </authorList>
    </citation>
    <scope>NUCLEOTIDE SEQUENCE</scope>
    <source>
        <strain evidence="2">SCRP23</strain>
    </source>
</reference>
<dbReference type="AlphaFoldDB" id="A0A8T1WNV0"/>
<feature type="coiled-coil region" evidence="1">
    <location>
        <begin position="490"/>
        <end position="521"/>
    </location>
</feature>
<proteinExistence type="predicted"/>
<evidence type="ECO:0000313" key="3">
    <source>
        <dbReference type="Proteomes" id="UP000693981"/>
    </source>
</evidence>
<evidence type="ECO:0000256" key="1">
    <source>
        <dbReference type="SAM" id="Coils"/>
    </source>
</evidence>
<evidence type="ECO:0000313" key="2">
    <source>
        <dbReference type="EMBL" id="KAG7393653.1"/>
    </source>
</evidence>
<organism evidence="2 3">
    <name type="scientific">Phytophthora boehmeriae</name>
    <dbReference type="NCBI Taxonomy" id="109152"/>
    <lineage>
        <taxon>Eukaryota</taxon>
        <taxon>Sar</taxon>
        <taxon>Stramenopiles</taxon>
        <taxon>Oomycota</taxon>
        <taxon>Peronosporomycetes</taxon>
        <taxon>Peronosporales</taxon>
        <taxon>Peronosporaceae</taxon>
        <taxon>Phytophthora</taxon>
    </lineage>
</organism>
<comment type="caution">
    <text evidence="2">The sequence shown here is derived from an EMBL/GenBank/DDBJ whole genome shotgun (WGS) entry which is preliminary data.</text>
</comment>
<dbReference type="Proteomes" id="UP000693981">
    <property type="component" value="Unassembled WGS sequence"/>
</dbReference>
<sequence>MATPSELKELEHGDGAWENIQEVLRFGFRDLWGVFFSMDSRIAELENAVATQKSDSSRQQQHLEAIAQTLNAMSEQLRVETTEQQQLEARLEYLERELQDQLTNDRTAAANDNAEDSIDKISRRLSLLEEEMGHVTSAIDRKADIEAVLTQEKNLQEILRARCKKTAFDRKIQELQQQLLTQRELLENQLQASMTDFEVVQEALVRSEMKSWGARNLESVTQSAKFMIDDAIQQQSGLLGELDVQVKRCCDGLQAQHHRLSDIQGEAEGRIRVMVAADREEIAQQCSEAHGRIDYQFRTQEESFKRVQKELLSLREEIVVLRSSSSNQMTTEISAAVEALDRRALDREQQDLEAVHRRLTEETQLTIANALHAVEHAKDKEQRKWKQQQLIVGRKMAELDQTLQLIGRQLIQNTSQLQVMRNEQLVHDMDLDVQGSEENCGDQNLLASYENTIRNDILAEGSQSLLPHQSKLVKSVEAREVVSAADTEAIQALRSQHHVLQEQLDRTLRNYSEVLAKENNENSSQATKQSLSKQ</sequence>
<keyword evidence="3" id="KW-1185">Reference proteome</keyword>
<protein>
    <submittedName>
        <fullName evidence="2">Uncharacterized protein</fullName>
    </submittedName>
</protein>
<accession>A0A8T1WNV0</accession>
<gene>
    <name evidence="2" type="ORF">PHYBOEH_006045</name>
</gene>
<feature type="coiled-coil region" evidence="1">
    <location>
        <begin position="158"/>
        <end position="192"/>
    </location>
</feature>
<dbReference type="OrthoDB" id="119014at2759"/>
<keyword evidence="1" id="KW-0175">Coiled coil</keyword>
<dbReference type="EMBL" id="JAGDFL010000315">
    <property type="protein sequence ID" value="KAG7393653.1"/>
    <property type="molecule type" value="Genomic_DNA"/>
</dbReference>
<name>A0A8T1WNV0_9STRA</name>
<feature type="coiled-coil region" evidence="1">
    <location>
        <begin position="70"/>
        <end position="131"/>
    </location>
</feature>